<protein>
    <recommendedName>
        <fullName evidence="4">C2H2-type domain-containing protein</fullName>
    </recommendedName>
</protein>
<feature type="compositionally biased region" description="Low complexity" evidence="1">
    <location>
        <begin position="12"/>
        <end position="24"/>
    </location>
</feature>
<dbReference type="GeneID" id="87958280"/>
<dbReference type="Proteomes" id="UP001329825">
    <property type="component" value="Chromosome 8"/>
</dbReference>
<organism evidence="2 3">
    <name type="scientific">Kwoniella shivajii</name>
    <dbReference type="NCBI Taxonomy" id="564305"/>
    <lineage>
        <taxon>Eukaryota</taxon>
        <taxon>Fungi</taxon>
        <taxon>Dikarya</taxon>
        <taxon>Basidiomycota</taxon>
        <taxon>Agaricomycotina</taxon>
        <taxon>Tremellomycetes</taxon>
        <taxon>Tremellales</taxon>
        <taxon>Cryptococcaceae</taxon>
        <taxon>Kwoniella</taxon>
    </lineage>
</organism>
<evidence type="ECO:0000313" key="3">
    <source>
        <dbReference type="Proteomes" id="UP001329825"/>
    </source>
</evidence>
<feature type="compositionally biased region" description="Basic and acidic residues" evidence="1">
    <location>
        <begin position="142"/>
        <end position="158"/>
    </location>
</feature>
<evidence type="ECO:0000313" key="2">
    <source>
        <dbReference type="EMBL" id="WRT69166.1"/>
    </source>
</evidence>
<feature type="compositionally biased region" description="Pro residues" evidence="1">
    <location>
        <begin position="175"/>
        <end position="195"/>
    </location>
</feature>
<reference evidence="2 3" key="1">
    <citation type="submission" date="2024-01" db="EMBL/GenBank/DDBJ databases">
        <title>Comparative genomics of Cryptococcus and Kwoniella reveals pathogenesis evolution and contrasting modes of karyotype evolution via chromosome fusion or intercentromeric recombination.</title>
        <authorList>
            <person name="Coelho M.A."/>
            <person name="David-Palma M."/>
            <person name="Shea T."/>
            <person name="Bowers K."/>
            <person name="McGinley-Smith S."/>
            <person name="Mohammad A.W."/>
            <person name="Gnirke A."/>
            <person name="Yurkov A.M."/>
            <person name="Nowrousian M."/>
            <person name="Sun S."/>
            <person name="Cuomo C.A."/>
            <person name="Heitman J."/>
        </authorList>
    </citation>
    <scope>NUCLEOTIDE SEQUENCE [LARGE SCALE GENOMIC DNA]</scope>
    <source>
        <strain evidence="2">CBS 11374</strain>
    </source>
</reference>
<proteinExistence type="predicted"/>
<dbReference type="EMBL" id="CP141888">
    <property type="protein sequence ID" value="WRT69166.1"/>
    <property type="molecule type" value="Genomic_DNA"/>
</dbReference>
<feature type="compositionally biased region" description="Polar residues" evidence="1">
    <location>
        <begin position="56"/>
        <end position="67"/>
    </location>
</feature>
<evidence type="ECO:0008006" key="4">
    <source>
        <dbReference type="Google" id="ProtNLM"/>
    </source>
</evidence>
<feature type="compositionally biased region" description="Low complexity" evidence="1">
    <location>
        <begin position="159"/>
        <end position="174"/>
    </location>
</feature>
<accession>A0ABZ1D5Q0</accession>
<keyword evidence="3" id="KW-1185">Reference proteome</keyword>
<sequence>MLSSAPPPYQLPLPSLSTTVPTTTGKNINRPRAEDYIEDSPPPAAGTPRTERRTSPRFNNNPSSSTDIPLLSDEPSALVCPLCPSSKAELFQHLRKTHSGYPFLPSDFPENSVQVCAACGSVTKLDRKSMTVHLKTCRGATKKMEERRAGAVIDDARGRPMSSSALRASSSAPSMGPPPTPTKPSTPSPPSPSRPSTPITLTTPSRLSTPQGTPALSRSQRVPTPSRTSSTPSGSSRPPTPSITTTPSRPATPLLPPSTPETEPTNKHSLAELS</sequence>
<feature type="region of interest" description="Disordered" evidence="1">
    <location>
        <begin position="139"/>
        <end position="274"/>
    </location>
</feature>
<feature type="compositionally biased region" description="Basic and acidic residues" evidence="1">
    <location>
        <begin position="264"/>
        <end position="274"/>
    </location>
</feature>
<feature type="compositionally biased region" description="Low complexity" evidence="1">
    <location>
        <begin position="196"/>
        <end position="210"/>
    </location>
</feature>
<evidence type="ECO:0000256" key="1">
    <source>
        <dbReference type="SAM" id="MobiDB-lite"/>
    </source>
</evidence>
<dbReference type="RefSeq" id="XP_062793905.1">
    <property type="nucleotide sequence ID" value="XM_062937854.1"/>
</dbReference>
<feature type="compositionally biased region" description="Pro residues" evidence="1">
    <location>
        <begin position="1"/>
        <end position="11"/>
    </location>
</feature>
<feature type="compositionally biased region" description="Low complexity" evidence="1">
    <location>
        <begin position="217"/>
        <end position="252"/>
    </location>
</feature>
<gene>
    <name evidence="2" type="ORF">IL334_006150</name>
</gene>
<feature type="region of interest" description="Disordered" evidence="1">
    <location>
        <begin position="1"/>
        <end position="71"/>
    </location>
</feature>
<name>A0ABZ1D5Q0_9TREE</name>